<evidence type="ECO:0000313" key="2">
    <source>
        <dbReference type="Proteomes" id="UP001276840"/>
    </source>
</evidence>
<evidence type="ECO:0000313" key="1">
    <source>
        <dbReference type="EMBL" id="MDX8528939.1"/>
    </source>
</evidence>
<dbReference type="Proteomes" id="UP001276840">
    <property type="component" value="Unassembled WGS sequence"/>
</dbReference>
<comment type="caution">
    <text evidence="1">The sequence shown here is derived from an EMBL/GenBank/DDBJ whole genome shotgun (WGS) entry which is preliminary data.</text>
</comment>
<accession>A0ABU4ZX74</accession>
<dbReference type="RefSeq" id="WP_320236815.1">
    <property type="nucleotide sequence ID" value="NZ_JAVIJF010000033.1"/>
</dbReference>
<protein>
    <submittedName>
        <fullName evidence="1">Uncharacterized protein</fullName>
    </submittedName>
</protein>
<dbReference type="EMBL" id="JAVIJF010000033">
    <property type="protein sequence ID" value="MDX8528939.1"/>
    <property type="molecule type" value="Genomic_DNA"/>
</dbReference>
<name>A0ABU4ZX74_9HYPH</name>
<keyword evidence="2" id="KW-1185">Reference proteome</keyword>
<proteinExistence type="predicted"/>
<gene>
    <name evidence="1" type="ORF">RFM68_31165</name>
</gene>
<reference evidence="1 2" key="1">
    <citation type="submission" date="2023-08" db="EMBL/GenBank/DDBJ databases">
        <title>Implementing the SeqCode for naming new Mesorhizobium species isolated from Vachellia karroo root nodules.</title>
        <authorList>
            <person name="Van Lill M."/>
        </authorList>
    </citation>
    <scope>NUCLEOTIDE SEQUENCE [LARGE SCALE GENOMIC DNA]</scope>
    <source>
        <strain evidence="1 2">MSK 1335</strain>
    </source>
</reference>
<organism evidence="1 2">
    <name type="scientific">Mesorhizobium montanum</name>
    <dbReference type="NCBI Taxonomy" id="3072323"/>
    <lineage>
        <taxon>Bacteria</taxon>
        <taxon>Pseudomonadati</taxon>
        <taxon>Pseudomonadota</taxon>
        <taxon>Alphaproteobacteria</taxon>
        <taxon>Hyphomicrobiales</taxon>
        <taxon>Phyllobacteriaceae</taxon>
        <taxon>Mesorhizobium</taxon>
    </lineage>
</organism>
<sequence length="69" mass="7178">MPALSLAVEIADTVAAAKERRQFSFDLKSKAQELANAHPDAEASVGDVTDILQEESLAAGIVPTSEPGV</sequence>